<feature type="compositionally biased region" description="Polar residues" evidence="1">
    <location>
        <begin position="210"/>
        <end position="220"/>
    </location>
</feature>
<evidence type="ECO:0000313" key="3">
    <source>
        <dbReference type="Proteomes" id="UP000253845"/>
    </source>
</evidence>
<feature type="compositionally biased region" description="Polar residues" evidence="1">
    <location>
        <begin position="44"/>
        <end position="61"/>
    </location>
</feature>
<protein>
    <recommendedName>
        <fullName evidence="4">Serine/threonine-protein kinase ppk6</fullName>
    </recommendedName>
</protein>
<gene>
    <name evidence="2" type="ORF">M747DRAFT_321132</name>
</gene>
<feature type="region of interest" description="Disordered" evidence="1">
    <location>
        <begin position="210"/>
        <end position="260"/>
    </location>
</feature>
<evidence type="ECO:0000256" key="1">
    <source>
        <dbReference type="SAM" id="MobiDB-lite"/>
    </source>
</evidence>
<proteinExistence type="predicted"/>
<feature type="compositionally biased region" description="Polar residues" evidence="1">
    <location>
        <begin position="230"/>
        <end position="250"/>
    </location>
</feature>
<sequence>MSADLFAEFGMGTAPSPSQRGSSQQSSAGFQSTSLIPDLDAFEGSSTGPSSISNKNTTKSAQFDDGWNDSAFEAPSTSGLSQYGHGNDILFDATLESIPDDESDDWGEFETADVPATKPPSNAGLQPHKVLKESKLTPVAKKPAPSDLLDSLSLSDDIPPSSERKPSANRVVPEARKKGLPNPKPTLSTQEDPFEDWGDFVDGPPTVPSQTITSGATASISRAPRKEVPSPNSMVGPSKTISSFPTSSHPTAAAQVRPTNIPPPSVLLELFPRLLDELRQDAAKARKDMQQKEQLENTATLIIYTLKTAARVVAGRSLRWKRDSILSQSMRIGPARSGKSGGMKLNTVNKNEDIKEKQQAVDVLAMWRDRTAIFNSVVQATKRQPVQVIQENTRVTTLPANQGALKAPHACALCGLKRDERLPKVDEQVEDSFGEWWTDHWGHTDCRHFWERNRGLLGQRTEFNETKVLGVDSTSMVLYRPKKRKVSALLLNRLLHYDYSQARNAKNSYYHTLCIQAAIIGSTRRVGDNRDKE</sequence>
<feature type="compositionally biased region" description="Low complexity" evidence="1">
    <location>
        <begin position="14"/>
        <end position="34"/>
    </location>
</feature>
<feature type="compositionally biased region" description="Acidic residues" evidence="1">
    <location>
        <begin position="98"/>
        <end position="111"/>
    </location>
</feature>
<accession>A0A370CCC0</accession>
<dbReference type="PANTHER" id="PTHR42084:SF1">
    <property type="entry name" value="SERINE_THREONINE-PROTEIN KINASE PPK6"/>
    <property type="match status" value="1"/>
</dbReference>
<feature type="compositionally biased region" description="Low complexity" evidence="1">
    <location>
        <begin position="143"/>
        <end position="161"/>
    </location>
</feature>
<reference evidence="2 3" key="1">
    <citation type="submission" date="2018-07" db="EMBL/GenBank/DDBJ databases">
        <title>Section-level genome sequencing of Aspergillus section Nigri to investigate inter- and intra-species variation.</title>
        <authorList>
            <consortium name="DOE Joint Genome Institute"/>
            <person name="Vesth T.C."/>
            <person name="Nybo J.L."/>
            <person name="Theobald S."/>
            <person name="Frisvad J.C."/>
            <person name="Larsen T.O."/>
            <person name="Nielsen K.F."/>
            <person name="Hoof J.B."/>
            <person name="Brandl J."/>
            <person name="Salamov A."/>
            <person name="Riley R."/>
            <person name="Gladden J.M."/>
            <person name="Phatale P."/>
            <person name="Nielsen M.T."/>
            <person name="Lyhne E.K."/>
            <person name="Kogle M.E."/>
            <person name="Strasser K."/>
            <person name="McDonnell E."/>
            <person name="Barry K."/>
            <person name="Clum A."/>
            <person name="Chen C."/>
            <person name="Nolan M."/>
            <person name="Sandor L."/>
            <person name="Kuo A."/>
            <person name="Lipzen A."/>
            <person name="Hainaut M."/>
            <person name="Drula E."/>
            <person name="Tsang A."/>
            <person name="Magnuson J.K."/>
            <person name="Henrissat B."/>
            <person name="Wiebenga A."/>
            <person name="Simmons B.A."/>
            <person name="Makela M.R."/>
            <person name="De vries R.P."/>
            <person name="Grigoriev I.V."/>
            <person name="Mortensen U.H."/>
            <person name="Baker S.E."/>
            <person name="Andersen M.R."/>
        </authorList>
    </citation>
    <scope>NUCLEOTIDE SEQUENCE [LARGE SCALE GENOMIC DNA]</scope>
    <source>
        <strain evidence="2 3">ATCC 13496</strain>
    </source>
</reference>
<name>A0A370CCC0_ASPNG</name>
<dbReference type="PANTHER" id="PTHR42084">
    <property type="entry name" value="YALI0E26631P"/>
    <property type="match status" value="1"/>
</dbReference>
<dbReference type="VEuPathDB" id="FungiDB:M747DRAFT_321132"/>
<evidence type="ECO:0000313" key="2">
    <source>
        <dbReference type="EMBL" id="RDH23850.1"/>
    </source>
</evidence>
<feature type="region of interest" description="Disordered" evidence="1">
    <location>
        <begin position="1"/>
        <end position="195"/>
    </location>
</feature>
<evidence type="ECO:0008006" key="4">
    <source>
        <dbReference type="Google" id="ProtNLM"/>
    </source>
</evidence>
<organism evidence="2 3">
    <name type="scientific">Aspergillus niger ATCC 13496</name>
    <dbReference type="NCBI Taxonomy" id="1353008"/>
    <lineage>
        <taxon>Eukaryota</taxon>
        <taxon>Fungi</taxon>
        <taxon>Dikarya</taxon>
        <taxon>Ascomycota</taxon>
        <taxon>Pezizomycotina</taxon>
        <taxon>Eurotiomycetes</taxon>
        <taxon>Eurotiomycetidae</taxon>
        <taxon>Eurotiales</taxon>
        <taxon>Aspergillaceae</taxon>
        <taxon>Aspergillus</taxon>
        <taxon>Aspergillus subgen. Circumdati</taxon>
    </lineage>
</organism>
<dbReference type="EMBL" id="KZ851903">
    <property type="protein sequence ID" value="RDH23850.1"/>
    <property type="molecule type" value="Genomic_DNA"/>
</dbReference>
<dbReference type="AlphaFoldDB" id="A0A370CCC0"/>
<dbReference type="Proteomes" id="UP000253845">
    <property type="component" value="Unassembled WGS sequence"/>
</dbReference>